<evidence type="ECO:0000256" key="1">
    <source>
        <dbReference type="SAM" id="Phobius"/>
    </source>
</evidence>
<sequence>MRVLLYFNFSVTLDFCFIFFGYMELCIYCITNPYLLCLALLVERMSDYHLPLHLPLITVFCSVWTCA</sequence>
<evidence type="ECO:0000313" key="3">
    <source>
        <dbReference type="Proteomes" id="UP000006882"/>
    </source>
</evidence>
<organism evidence="2 3">
    <name type="scientific">Prunus persica</name>
    <name type="common">Peach</name>
    <name type="synonym">Amygdalus persica</name>
    <dbReference type="NCBI Taxonomy" id="3760"/>
    <lineage>
        <taxon>Eukaryota</taxon>
        <taxon>Viridiplantae</taxon>
        <taxon>Streptophyta</taxon>
        <taxon>Embryophyta</taxon>
        <taxon>Tracheophyta</taxon>
        <taxon>Spermatophyta</taxon>
        <taxon>Magnoliopsida</taxon>
        <taxon>eudicotyledons</taxon>
        <taxon>Gunneridae</taxon>
        <taxon>Pentapetalae</taxon>
        <taxon>rosids</taxon>
        <taxon>fabids</taxon>
        <taxon>Rosales</taxon>
        <taxon>Rosaceae</taxon>
        <taxon>Amygdaloideae</taxon>
        <taxon>Amygdaleae</taxon>
        <taxon>Prunus</taxon>
    </lineage>
</organism>
<accession>A0A251MUH2</accession>
<protein>
    <submittedName>
        <fullName evidence="2">Uncharacterized protein</fullName>
    </submittedName>
</protein>
<name>A0A251MUH2_PRUPE</name>
<dbReference type="Proteomes" id="UP000006882">
    <property type="component" value="Chromosome G8"/>
</dbReference>
<gene>
    <name evidence="2" type="ORF">PRUPE_8G024100</name>
</gene>
<keyword evidence="1" id="KW-0472">Membrane</keyword>
<dbReference type="Gramene" id="ONH89919">
    <property type="protein sequence ID" value="ONH89919"/>
    <property type="gene ID" value="PRUPE_8G024100"/>
</dbReference>
<dbReference type="EMBL" id="CM007658">
    <property type="protein sequence ID" value="ONH89919.1"/>
    <property type="molecule type" value="Genomic_DNA"/>
</dbReference>
<keyword evidence="1" id="KW-1133">Transmembrane helix</keyword>
<proteinExistence type="predicted"/>
<keyword evidence="3" id="KW-1185">Reference proteome</keyword>
<evidence type="ECO:0000313" key="2">
    <source>
        <dbReference type="EMBL" id="ONH89919.1"/>
    </source>
</evidence>
<reference evidence="2 3" key="1">
    <citation type="journal article" date="2013" name="Nat. Genet.">
        <title>The high-quality draft genome of peach (Prunus persica) identifies unique patterns of genetic diversity, domestication and genome evolution.</title>
        <authorList>
            <consortium name="International Peach Genome Initiative"/>
            <person name="Verde I."/>
            <person name="Abbott A.G."/>
            <person name="Scalabrin S."/>
            <person name="Jung S."/>
            <person name="Shu S."/>
            <person name="Marroni F."/>
            <person name="Zhebentyayeva T."/>
            <person name="Dettori M.T."/>
            <person name="Grimwood J."/>
            <person name="Cattonaro F."/>
            <person name="Zuccolo A."/>
            <person name="Rossini L."/>
            <person name="Jenkins J."/>
            <person name="Vendramin E."/>
            <person name="Meisel L.A."/>
            <person name="Decroocq V."/>
            <person name="Sosinski B."/>
            <person name="Prochnik S."/>
            <person name="Mitros T."/>
            <person name="Policriti A."/>
            <person name="Cipriani G."/>
            <person name="Dondini L."/>
            <person name="Ficklin S."/>
            <person name="Goodstein D.M."/>
            <person name="Xuan P."/>
            <person name="Del Fabbro C."/>
            <person name="Aramini V."/>
            <person name="Copetti D."/>
            <person name="Gonzalez S."/>
            <person name="Horner D.S."/>
            <person name="Falchi R."/>
            <person name="Lucas S."/>
            <person name="Mica E."/>
            <person name="Maldonado J."/>
            <person name="Lazzari B."/>
            <person name="Bielenberg D."/>
            <person name="Pirona R."/>
            <person name="Miculan M."/>
            <person name="Barakat A."/>
            <person name="Testolin R."/>
            <person name="Stella A."/>
            <person name="Tartarini S."/>
            <person name="Tonutti P."/>
            <person name="Arus P."/>
            <person name="Orellana A."/>
            <person name="Wells C."/>
            <person name="Main D."/>
            <person name="Vizzotto G."/>
            <person name="Silva H."/>
            <person name="Salamini F."/>
            <person name="Schmutz J."/>
            <person name="Morgante M."/>
            <person name="Rokhsar D.S."/>
        </authorList>
    </citation>
    <scope>NUCLEOTIDE SEQUENCE [LARGE SCALE GENOMIC DNA]</scope>
    <source>
        <strain evidence="3">cv. Nemared</strain>
    </source>
</reference>
<keyword evidence="1" id="KW-0812">Transmembrane</keyword>
<dbReference type="AlphaFoldDB" id="A0A251MUH2"/>
<feature type="transmembrane region" description="Helical" evidence="1">
    <location>
        <begin position="20"/>
        <end position="42"/>
    </location>
</feature>